<keyword evidence="3" id="KW-1185">Reference proteome</keyword>
<dbReference type="EMBL" id="JARJFB010000058">
    <property type="protein sequence ID" value="MEA0970895.1"/>
    <property type="molecule type" value="Genomic_DNA"/>
</dbReference>
<feature type="transmembrane region" description="Helical" evidence="1">
    <location>
        <begin position="180"/>
        <end position="203"/>
    </location>
</feature>
<dbReference type="InterPro" id="IPR003744">
    <property type="entry name" value="YhhQ"/>
</dbReference>
<dbReference type="Pfam" id="PF02592">
    <property type="entry name" value="Vut_1"/>
    <property type="match status" value="1"/>
</dbReference>
<evidence type="ECO:0000313" key="3">
    <source>
        <dbReference type="Proteomes" id="UP001291687"/>
    </source>
</evidence>
<feature type="transmembrane region" description="Helical" evidence="1">
    <location>
        <begin position="154"/>
        <end position="174"/>
    </location>
</feature>
<keyword evidence="1" id="KW-0997">Cell inner membrane</keyword>
<dbReference type="RefSeq" id="WP_322776794.1">
    <property type="nucleotide sequence ID" value="NZ_JARJFB010000058.1"/>
</dbReference>
<gene>
    <name evidence="2" type="ORF">Megvenef_00864</name>
</gene>
<dbReference type="PANTHER" id="PTHR34300:SF2">
    <property type="entry name" value="QUEUOSINE PRECURSOR TRANSPORTER-RELATED"/>
    <property type="match status" value="1"/>
</dbReference>
<comment type="subcellular location">
    <subcellularLocation>
        <location evidence="1">Cell inner membrane</location>
        <topology evidence="1">Multi-pass membrane protein</topology>
    </subcellularLocation>
</comment>
<accession>A0ABU5NCK8</accession>
<feature type="transmembrane region" description="Helical" evidence="1">
    <location>
        <begin position="38"/>
        <end position="57"/>
    </location>
</feature>
<comment type="caution">
    <text evidence="2">The sequence shown here is derived from an EMBL/GenBank/DDBJ whole genome shotgun (WGS) entry which is preliminary data.</text>
</comment>
<keyword evidence="1" id="KW-0812">Transmembrane</keyword>
<proteinExistence type="inferred from homology"/>
<feature type="transmembrane region" description="Helical" evidence="1">
    <location>
        <begin position="108"/>
        <end position="133"/>
    </location>
</feature>
<dbReference type="Proteomes" id="UP001291687">
    <property type="component" value="Unassembled WGS sequence"/>
</dbReference>
<keyword evidence="1" id="KW-1133">Transmembrane helix</keyword>
<keyword evidence="1" id="KW-1003">Cell membrane</keyword>
<feature type="transmembrane region" description="Helical" evidence="1">
    <location>
        <begin position="69"/>
        <end position="88"/>
    </location>
</feature>
<dbReference type="HAMAP" id="MF_02088">
    <property type="entry name" value="Q_prec_transport"/>
    <property type="match status" value="1"/>
</dbReference>
<dbReference type="PANTHER" id="PTHR34300">
    <property type="entry name" value="QUEUOSINE PRECURSOR TRANSPORTER-RELATED"/>
    <property type="match status" value="1"/>
</dbReference>
<evidence type="ECO:0000256" key="1">
    <source>
        <dbReference type="HAMAP-Rule" id="MF_02088"/>
    </source>
</evidence>
<comment type="function">
    <text evidence="1">Involved in the import of queuosine (Q) precursors, required for Q precursor salvage.</text>
</comment>
<sequence>MSTSMKLYVILCSIFCTVIVTGNLIFQKFIILDLFAQSFEISVGVFLYPLTFLISDLVTEFYGKKNAELMIKTGVICSLVVLCLITVADLLPATDWSIVDDGTFHQVFNAYGVASFASIIANYIGQLIDIHIFSHVKTLTNGKHLWIRNNVSTIVGQFVDTITVVSILSIFSIIPVGQFFIVIYGSLSFKILAALLDTPFCYLGHYFMRKIEFAHD</sequence>
<organism evidence="2 3">
    <name type="scientific">Candidatus Megaera venefica</name>
    <dbReference type="NCBI Taxonomy" id="2055910"/>
    <lineage>
        <taxon>Bacteria</taxon>
        <taxon>Pseudomonadati</taxon>
        <taxon>Pseudomonadota</taxon>
        <taxon>Alphaproteobacteria</taxon>
        <taxon>Rickettsiales</taxon>
        <taxon>Rickettsiaceae</taxon>
        <taxon>Candidatus Megaera</taxon>
    </lineage>
</organism>
<dbReference type="NCBIfam" id="TIGR00697">
    <property type="entry name" value="queuosine precursor transporter"/>
    <property type="match status" value="1"/>
</dbReference>
<feature type="transmembrane region" description="Helical" evidence="1">
    <location>
        <begin position="7"/>
        <end position="26"/>
    </location>
</feature>
<reference evidence="2 3" key="1">
    <citation type="submission" date="2023-03" db="EMBL/GenBank/DDBJ databases">
        <title>Host association and intracellularity evolved multiple times independently in the Rickettsiales.</title>
        <authorList>
            <person name="Castelli M."/>
            <person name="Nardi T."/>
            <person name="Gammuto L."/>
            <person name="Bellinzona G."/>
            <person name="Sabaneyeva E."/>
            <person name="Potekhin A."/>
            <person name="Serra V."/>
            <person name="Petroni G."/>
            <person name="Sassera D."/>
        </authorList>
    </citation>
    <scope>NUCLEOTIDE SEQUENCE [LARGE SCALE GENOMIC DNA]</scope>
    <source>
        <strain evidence="2 3">Sr 2-6</strain>
    </source>
</reference>
<evidence type="ECO:0000313" key="2">
    <source>
        <dbReference type="EMBL" id="MEA0970895.1"/>
    </source>
</evidence>
<protein>
    <recommendedName>
        <fullName evidence="1">Probable queuosine precursor transporter</fullName>
        <shortName evidence="1">Q precursor transporter</shortName>
    </recommendedName>
</protein>
<comment type="similarity">
    <text evidence="1">Belongs to the vitamin uptake transporter (VUT/ECF) (TC 2.A.88) family. Q precursor transporter subfamily.</text>
</comment>
<name>A0ABU5NCK8_9RICK</name>
<keyword evidence="1" id="KW-0472">Membrane</keyword>
<keyword evidence="1" id="KW-0813">Transport</keyword>